<evidence type="ECO:0000313" key="1">
    <source>
        <dbReference type="EMBL" id="CAD6247160.1"/>
    </source>
</evidence>
<reference evidence="1" key="1">
    <citation type="submission" date="2020-10" db="EMBL/GenBank/DDBJ databases">
        <authorList>
            <person name="Han B."/>
            <person name="Lu T."/>
            <person name="Zhao Q."/>
            <person name="Huang X."/>
            <person name="Zhao Y."/>
        </authorList>
    </citation>
    <scope>NUCLEOTIDE SEQUENCE</scope>
</reference>
<proteinExistence type="predicted"/>
<accession>A0A811PUC8</accession>
<name>A0A811PUC8_9POAL</name>
<keyword evidence="2" id="KW-1185">Reference proteome</keyword>
<sequence>MGEQQHLAGPVVAVEVADEPLAGLGGGEELLLGDLGVLPVPQSAPLGAALGGAAHLLDPALAERLDVVRIETVERGDLLIELVLHRLRGRQHLLLQNLQPPKAARLPRSERARTERGRIEERWADGYLADDFVHGSGGDG</sequence>
<protein>
    <submittedName>
        <fullName evidence="1">Uncharacterized protein</fullName>
    </submittedName>
</protein>
<gene>
    <name evidence="1" type="ORF">NCGR_LOCUS31382</name>
</gene>
<dbReference type="AlphaFoldDB" id="A0A811PUC8"/>
<dbReference type="Proteomes" id="UP000604825">
    <property type="component" value="Unassembled WGS sequence"/>
</dbReference>
<dbReference type="EMBL" id="CAJGYO010000007">
    <property type="protein sequence ID" value="CAD6247160.1"/>
    <property type="molecule type" value="Genomic_DNA"/>
</dbReference>
<organism evidence="1 2">
    <name type="scientific">Miscanthus lutarioriparius</name>
    <dbReference type="NCBI Taxonomy" id="422564"/>
    <lineage>
        <taxon>Eukaryota</taxon>
        <taxon>Viridiplantae</taxon>
        <taxon>Streptophyta</taxon>
        <taxon>Embryophyta</taxon>
        <taxon>Tracheophyta</taxon>
        <taxon>Spermatophyta</taxon>
        <taxon>Magnoliopsida</taxon>
        <taxon>Liliopsida</taxon>
        <taxon>Poales</taxon>
        <taxon>Poaceae</taxon>
        <taxon>PACMAD clade</taxon>
        <taxon>Panicoideae</taxon>
        <taxon>Andropogonodae</taxon>
        <taxon>Andropogoneae</taxon>
        <taxon>Saccharinae</taxon>
        <taxon>Miscanthus</taxon>
    </lineage>
</organism>
<evidence type="ECO:0000313" key="2">
    <source>
        <dbReference type="Proteomes" id="UP000604825"/>
    </source>
</evidence>
<comment type="caution">
    <text evidence="1">The sequence shown here is derived from an EMBL/GenBank/DDBJ whole genome shotgun (WGS) entry which is preliminary data.</text>
</comment>